<accession>A0A930Y695</accession>
<organism evidence="3 4">
    <name type="scientific">Nocardioides acrostichi</name>
    <dbReference type="NCBI Taxonomy" id="2784339"/>
    <lineage>
        <taxon>Bacteria</taxon>
        <taxon>Bacillati</taxon>
        <taxon>Actinomycetota</taxon>
        <taxon>Actinomycetes</taxon>
        <taxon>Propionibacteriales</taxon>
        <taxon>Nocardioidaceae</taxon>
        <taxon>Nocardioides</taxon>
    </lineage>
</organism>
<dbReference type="EMBL" id="JADIVZ010000001">
    <property type="protein sequence ID" value="MBF4160701.1"/>
    <property type="molecule type" value="Genomic_DNA"/>
</dbReference>
<keyword evidence="4" id="KW-1185">Reference proteome</keyword>
<proteinExistence type="inferred from homology"/>
<evidence type="ECO:0000313" key="3">
    <source>
        <dbReference type="EMBL" id="MBF4160701.1"/>
    </source>
</evidence>
<dbReference type="SUPFAM" id="SSF55811">
    <property type="entry name" value="Nudix"/>
    <property type="match status" value="1"/>
</dbReference>
<reference evidence="3" key="1">
    <citation type="submission" date="2020-11" db="EMBL/GenBank/DDBJ databases">
        <title>Nocardioides sp. CBS4Y-1, whole genome shotgun sequence.</title>
        <authorList>
            <person name="Tuo L."/>
        </authorList>
    </citation>
    <scope>NUCLEOTIDE SEQUENCE</scope>
    <source>
        <strain evidence="3">CBS4Y-1</strain>
    </source>
</reference>
<dbReference type="Pfam" id="PF00293">
    <property type="entry name" value="NUDIX"/>
    <property type="match status" value="1"/>
</dbReference>
<dbReference type="InterPro" id="IPR015797">
    <property type="entry name" value="NUDIX_hydrolase-like_dom_sf"/>
</dbReference>
<protein>
    <submittedName>
        <fullName evidence="3">NUDIX domain-containing protein</fullName>
    </submittedName>
</protein>
<dbReference type="CDD" id="cd03674">
    <property type="entry name" value="NUDIX_Hydrolase"/>
    <property type="match status" value="1"/>
</dbReference>
<evidence type="ECO:0000313" key="4">
    <source>
        <dbReference type="Proteomes" id="UP000656804"/>
    </source>
</evidence>
<dbReference type="Proteomes" id="UP000656804">
    <property type="component" value="Unassembled WGS sequence"/>
</dbReference>
<gene>
    <name evidence="3" type="ORF">ISG29_03305</name>
</gene>
<dbReference type="PANTHER" id="PTHR43736">
    <property type="entry name" value="ADP-RIBOSE PYROPHOSPHATASE"/>
    <property type="match status" value="1"/>
</dbReference>
<name>A0A930Y695_9ACTN</name>
<dbReference type="AlphaFoldDB" id="A0A930Y695"/>
<feature type="domain" description="Nudix hydrolase" evidence="2">
    <location>
        <begin position="45"/>
        <end position="178"/>
    </location>
</feature>
<dbReference type="PROSITE" id="PS51462">
    <property type="entry name" value="NUDIX"/>
    <property type="match status" value="1"/>
</dbReference>
<comment type="similarity">
    <text evidence="1">Belongs to the Nudix hydrolase family.</text>
</comment>
<evidence type="ECO:0000259" key="2">
    <source>
        <dbReference type="PROSITE" id="PS51462"/>
    </source>
</evidence>
<dbReference type="PANTHER" id="PTHR43736:SF1">
    <property type="entry name" value="DIHYDRONEOPTERIN TRIPHOSPHATE DIPHOSPHATASE"/>
    <property type="match status" value="1"/>
</dbReference>
<comment type="caution">
    <text evidence="3">The sequence shown here is derived from an EMBL/GenBank/DDBJ whole genome shotgun (WGS) entry which is preliminary data.</text>
</comment>
<sequence>MSLHDAALTALAAWRAPSERQERLRQRYVTHLEAEPGGVWRDCVPDHLTAGALVLDATGEHVLLNLHKKARRWFHFGGHCEPADATLLDVAAREAREESGVPGLQLDPEPAQLDEHVVPFCSPGVEVHHLDVRFVAYAPDTAQPAVSDESLDVRWWPVSHPPDLEAEMYELIAIGRSRLGTGS</sequence>
<evidence type="ECO:0000256" key="1">
    <source>
        <dbReference type="ARBA" id="ARBA00005582"/>
    </source>
</evidence>
<dbReference type="Gene3D" id="3.90.79.10">
    <property type="entry name" value="Nucleoside Triphosphate Pyrophosphohydrolase"/>
    <property type="match status" value="1"/>
</dbReference>
<dbReference type="InterPro" id="IPR000086">
    <property type="entry name" value="NUDIX_hydrolase_dom"/>
</dbReference>